<dbReference type="AlphaFoldDB" id="D6X2Q9"/>
<feature type="region of interest" description="Disordered" evidence="1">
    <location>
        <begin position="20"/>
        <end position="60"/>
    </location>
</feature>
<accession>D6X2Q9</accession>
<feature type="compositionally biased region" description="Basic and acidic residues" evidence="1">
    <location>
        <begin position="20"/>
        <end position="38"/>
    </location>
</feature>
<evidence type="ECO:0000313" key="2">
    <source>
        <dbReference type="EMBL" id="EFA09836.1"/>
    </source>
</evidence>
<reference evidence="2 3" key="2">
    <citation type="journal article" date="2010" name="Nucleic Acids Res.">
        <title>BeetleBase in 2010: revisions to provide comprehensive genomic information for Tribolium castaneum.</title>
        <authorList>
            <person name="Kim H.S."/>
            <person name="Murphy T."/>
            <person name="Xia J."/>
            <person name="Caragea D."/>
            <person name="Park Y."/>
            <person name="Beeman R.W."/>
            <person name="Lorenzen M.D."/>
            <person name="Butcher S."/>
            <person name="Manak J.R."/>
            <person name="Brown S.J."/>
        </authorList>
    </citation>
    <scope>GENOME REANNOTATION</scope>
    <source>
        <strain evidence="2 3">Georgia GA2</strain>
    </source>
</reference>
<dbReference type="InParanoid" id="D6X2Q9"/>
<dbReference type="HOGENOM" id="CLU_2944692_0_0_1"/>
<sequence length="60" mass="7345">MDNFALDYRKGMPKKIFNRRNRENRVQRFPEEKIDRNDSSPTSTHQHFPKNSPVRKNHFM</sequence>
<gene>
    <name evidence="2" type="primary">GLEAN_11983</name>
    <name evidence="2" type="ORF">TcasGA2_TC011983</name>
</gene>
<dbReference type="Proteomes" id="UP000007266">
    <property type="component" value="Linkage group 9"/>
</dbReference>
<dbReference type="EMBL" id="KQ971372">
    <property type="protein sequence ID" value="EFA09836.1"/>
    <property type="molecule type" value="Genomic_DNA"/>
</dbReference>
<protein>
    <submittedName>
        <fullName evidence="2">Uncharacterized protein</fullName>
    </submittedName>
</protein>
<evidence type="ECO:0000313" key="3">
    <source>
        <dbReference type="Proteomes" id="UP000007266"/>
    </source>
</evidence>
<evidence type="ECO:0000256" key="1">
    <source>
        <dbReference type="SAM" id="MobiDB-lite"/>
    </source>
</evidence>
<keyword evidence="3" id="KW-1185">Reference proteome</keyword>
<organism evidence="2 3">
    <name type="scientific">Tribolium castaneum</name>
    <name type="common">Red flour beetle</name>
    <dbReference type="NCBI Taxonomy" id="7070"/>
    <lineage>
        <taxon>Eukaryota</taxon>
        <taxon>Metazoa</taxon>
        <taxon>Ecdysozoa</taxon>
        <taxon>Arthropoda</taxon>
        <taxon>Hexapoda</taxon>
        <taxon>Insecta</taxon>
        <taxon>Pterygota</taxon>
        <taxon>Neoptera</taxon>
        <taxon>Endopterygota</taxon>
        <taxon>Coleoptera</taxon>
        <taxon>Polyphaga</taxon>
        <taxon>Cucujiformia</taxon>
        <taxon>Tenebrionidae</taxon>
        <taxon>Tenebrionidae incertae sedis</taxon>
        <taxon>Tribolium</taxon>
    </lineage>
</organism>
<reference evidence="2 3" key="1">
    <citation type="journal article" date="2008" name="Nature">
        <title>The genome of the model beetle and pest Tribolium castaneum.</title>
        <authorList>
            <consortium name="Tribolium Genome Sequencing Consortium"/>
            <person name="Richards S."/>
            <person name="Gibbs R.A."/>
            <person name="Weinstock G.M."/>
            <person name="Brown S.J."/>
            <person name="Denell R."/>
            <person name="Beeman R.W."/>
            <person name="Gibbs R."/>
            <person name="Beeman R.W."/>
            <person name="Brown S.J."/>
            <person name="Bucher G."/>
            <person name="Friedrich M."/>
            <person name="Grimmelikhuijzen C.J."/>
            <person name="Klingler M."/>
            <person name="Lorenzen M."/>
            <person name="Richards S."/>
            <person name="Roth S."/>
            <person name="Schroder R."/>
            <person name="Tautz D."/>
            <person name="Zdobnov E.M."/>
            <person name="Muzny D."/>
            <person name="Gibbs R.A."/>
            <person name="Weinstock G.M."/>
            <person name="Attaway T."/>
            <person name="Bell S."/>
            <person name="Buhay C.J."/>
            <person name="Chandrabose M.N."/>
            <person name="Chavez D."/>
            <person name="Clerk-Blankenburg K.P."/>
            <person name="Cree A."/>
            <person name="Dao M."/>
            <person name="Davis C."/>
            <person name="Chacko J."/>
            <person name="Dinh H."/>
            <person name="Dugan-Rocha S."/>
            <person name="Fowler G."/>
            <person name="Garner T.T."/>
            <person name="Garnes J."/>
            <person name="Gnirke A."/>
            <person name="Hawes A."/>
            <person name="Hernandez J."/>
            <person name="Hines S."/>
            <person name="Holder M."/>
            <person name="Hume J."/>
            <person name="Jhangiani S.N."/>
            <person name="Joshi V."/>
            <person name="Khan Z.M."/>
            <person name="Jackson L."/>
            <person name="Kovar C."/>
            <person name="Kowis A."/>
            <person name="Lee S."/>
            <person name="Lewis L.R."/>
            <person name="Margolis J."/>
            <person name="Morgan M."/>
            <person name="Nazareth L.V."/>
            <person name="Nguyen N."/>
            <person name="Okwuonu G."/>
            <person name="Parker D."/>
            <person name="Richards S."/>
            <person name="Ruiz S.J."/>
            <person name="Santibanez J."/>
            <person name="Savard J."/>
            <person name="Scherer S.E."/>
            <person name="Schneider B."/>
            <person name="Sodergren E."/>
            <person name="Tautz D."/>
            <person name="Vattahil S."/>
            <person name="Villasana D."/>
            <person name="White C.S."/>
            <person name="Wright R."/>
            <person name="Park Y."/>
            <person name="Beeman R.W."/>
            <person name="Lord J."/>
            <person name="Oppert B."/>
            <person name="Lorenzen M."/>
            <person name="Brown S."/>
            <person name="Wang L."/>
            <person name="Savard J."/>
            <person name="Tautz D."/>
            <person name="Richards S."/>
            <person name="Weinstock G."/>
            <person name="Gibbs R.A."/>
            <person name="Liu Y."/>
            <person name="Worley K."/>
            <person name="Weinstock G."/>
            <person name="Elsik C.G."/>
            <person name="Reese J.T."/>
            <person name="Elhaik E."/>
            <person name="Landan G."/>
            <person name="Graur D."/>
            <person name="Arensburger P."/>
            <person name="Atkinson P."/>
            <person name="Beeman R.W."/>
            <person name="Beidler J."/>
            <person name="Brown S.J."/>
            <person name="Demuth J.P."/>
            <person name="Drury D.W."/>
            <person name="Du Y.Z."/>
            <person name="Fujiwara H."/>
            <person name="Lorenzen M."/>
            <person name="Maselli V."/>
            <person name="Osanai M."/>
            <person name="Park Y."/>
            <person name="Robertson H.M."/>
            <person name="Tu Z."/>
            <person name="Wang J.J."/>
            <person name="Wang S."/>
            <person name="Richards S."/>
            <person name="Song H."/>
            <person name="Zhang L."/>
            <person name="Sodergren E."/>
            <person name="Werner D."/>
            <person name="Stanke M."/>
            <person name="Morgenstern B."/>
            <person name="Solovyev V."/>
            <person name="Kosarev P."/>
            <person name="Brown G."/>
            <person name="Chen H.C."/>
            <person name="Ermolaeva O."/>
            <person name="Hlavina W."/>
            <person name="Kapustin Y."/>
            <person name="Kiryutin B."/>
            <person name="Kitts P."/>
            <person name="Maglott D."/>
            <person name="Pruitt K."/>
            <person name="Sapojnikov V."/>
            <person name="Souvorov A."/>
            <person name="Mackey A.J."/>
            <person name="Waterhouse R.M."/>
            <person name="Wyder S."/>
            <person name="Zdobnov E.M."/>
            <person name="Zdobnov E.M."/>
            <person name="Wyder S."/>
            <person name="Kriventseva E.V."/>
            <person name="Kadowaki T."/>
            <person name="Bork P."/>
            <person name="Aranda M."/>
            <person name="Bao R."/>
            <person name="Beermann A."/>
            <person name="Berns N."/>
            <person name="Bolognesi R."/>
            <person name="Bonneton F."/>
            <person name="Bopp D."/>
            <person name="Brown S.J."/>
            <person name="Bucher G."/>
            <person name="Butts T."/>
            <person name="Chaumot A."/>
            <person name="Denell R.E."/>
            <person name="Ferrier D.E."/>
            <person name="Friedrich M."/>
            <person name="Gordon C.M."/>
            <person name="Jindra M."/>
            <person name="Klingler M."/>
            <person name="Lan Q."/>
            <person name="Lattorff H.M."/>
            <person name="Laudet V."/>
            <person name="von Levetsow C."/>
            <person name="Liu Z."/>
            <person name="Lutz R."/>
            <person name="Lynch J.A."/>
            <person name="da Fonseca R.N."/>
            <person name="Posnien N."/>
            <person name="Reuter R."/>
            <person name="Roth S."/>
            <person name="Savard J."/>
            <person name="Schinko J.B."/>
            <person name="Schmitt C."/>
            <person name="Schoppmeier M."/>
            <person name="Schroder R."/>
            <person name="Shippy T.D."/>
            <person name="Simonnet F."/>
            <person name="Marques-Souza H."/>
            <person name="Tautz D."/>
            <person name="Tomoyasu Y."/>
            <person name="Trauner J."/>
            <person name="Van der Zee M."/>
            <person name="Vervoort M."/>
            <person name="Wittkopp N."/>
            <person name="Wimmer E.A."/>
            <person name="Yang X."/>
            <person name="Jones A.K."/>
            <person name="Sattelle D.B."/>
            <person name="Ebert P.R."/>
            <person name="Nelson D."/>
            <person name="Scott J.G."/>
            <person name="Beeman R.W."/>
            <person name="Muthukrishnan S."/>
            <person name="Kramer K.J."/>
            <person name="Arakane Y."/>
            <person name="Beeman R.W."/>
            <person name="Zhu Q."/>
            <person name="Hogenkamp D."/>
            <person name="Dixit R."/>
            <person name="Oppert B."/>
            <person name="Jiang H."/>
            <person name="Zou Z."/>
            <person name="Marshall J."/>
            <person name="Elpidina E."/>
            <person name="Vinokurov K."/>
            <person name="Oppert C."/>
            <person name="Zou Z."/>
            <person name="Evans J."/>
            <person name="Lu Z."/>
            <person name="Zhao P."/>
            <person name="Sumathipala N."/>
            <person name="Altincicek B."/>
            <person name="Vilcinskas A."/>
            <person name="Williams M."/>
            <person name="Hultmark D."/>
            <person name="Hetru C."/>
            <person name="Jiang H."/>
            <person name="Grimmelikhuijzen C.J."/>
            <person name="Hauser F."/>
            <person name="Cazzamali G."/>
            <person name="Williamson M."/>
            <person name="Park Y."/>
            <person name="Li B."/>
            <person name="Tanaka Y."/>
            <person name="Predel R."/>
            <person name="Neupert S."/>
            <person name="Schachtner J."/>
            <person name="Verleyen P."/>
            <person name="Raible F."/>
            <person name="Bork P."/>
            <person name="Friedrich M."/>
            <person name="Walden K.K."/>
            <person name="Robertson H.M."/>
            <person name="Angeli S."/>
            <person name="Foret S."/>
            <person name="Bucher G."/>
            <person name="Schuetz S."/>
            <person name="Maleszka R."/>
            <person name="Wimmer E.A."/>
            <person name="Beeman R.W."/>
            <person name="Lorenzen M."/>
            <person name="Tomoyasu Y."/>
            <person name="Miller S.C."/>
            <person name="Grossmann D."/>
            <person name="Bucher G."/>
        </authorList>
    </citation>
    <scope>NUCLEOTIDE SEQUENCE [LARGE SCALE GENOMIC DNA]</scope>
    <source>
        <strain evidence="2 3">Georgia GA2</strain>
    </source>
</reference>
<name>D6X2Q9_TRICA</name>
<proteinExistence type="predicted"/>